<evidence type="ECO:0008006" key="5">
    <source>
        <dbReference type="Google" id="ProtNLM"/>
    </source>
</evidence>
<organism evidence="3 4">
    <name type="scientific">Polytolypa hystricis (strain UAMH7299)</name>
    <dbReference type="NCBI Taxonomy" id="1447883"/>
    <lineage>
        <taxon>Eukaryota</taxon>
        <taxon>Fungi</taxon>
        <taxon>Dikarya</taxon>
        <taxon>Ascomycota</taxon>
        <taxon>Pezizomycotina</taxon>
        <taxon>Eurotiomycetes</taxon>
        <taxon>Eurotiomycetidae</taxon>
        <taxon>Onygenales</taxon>
        <taxon>Onygenales incertae sedis</taxon>
        <taxon>Polytolypa</taxon>
    </lineage>
</organism>
<dbReference type="PROSITE" id="PS50216">
    <property type="entry name" value="DHHC"/>
    <property type="match status" value="1"/>
</dbReference>
<feature type="transmembrane region" description="Helical" evidence="2">
    <location>
        <begin position="42"/>
        <end position="61"/>
    </location>
</feature>
<dbReference type="STRING" id="1447883.A0A2B7YRV5"/>
<evidence type="ECO:0000256" key="2">
    <source>
        <dbReference type="SAM" id="Phobius"/>
    </source>
</evidence>
<feature type="transmembrane region" description="Helical" evidence="2">
    <location>
        <begin position="6"/>
        <end position="30"/>
    </location>
</feature>
<feature type="region of interest" description="Disordered" evidence="1">
    <location>
        <begin position="352"/>
        <end position="376"/>
    </location>
</feature>
<dbReference type="AlphaFoldDB" id="A0A2B7YRV5"/>
<keyword evidence="2" id="KW-0472">Membrane</keyword>
<feature type="transmembrane region" description="Helical" evidence="2">
    <location>
        <begin position="160"/>
        <end position="183"/>
    </location>
</feature>
<dbReference type="GO" id="GO:0016409">
    <property type="term" value="F:palmitoyltransferase activity"/>
    <property type="evidence" value="ECO:0007669"/>
    <property type="project" value="InterPro"/>
</dbReference>
<gene>
    <name evidence="3" type="ORF">AJ80_01518</name>
</gene>
<evidence type="ECO:0000313" key="4">
    <source>
        <dbReference type="Proteomes" id="UP000224634"/>
    </source>
</evidence>
<dbReference type="Proteomes" id="UP000224634">
    <property type="component" value="Unassembled WGS sequence"/>
</dbReference>
<reference evidence="3 4" key="1">
    <citation type="submission" date="2017-10" db="EMBL/GenBank/DDBJ databases">
        <title>Comparative genomics in systemic dimorphic fungi from Ajellomycetaceae.</title>
        <authorList>
            <person name="Munoz J.F."/>
            <person name="Mcewen J.G."/>
            <person name="Clay O.K."/>
            <person name="Cuomo C.A."/>
        </authorList>
    </citation>
    <scope>NUCLEOTIDE SEQUENCE [LARGE SCALE GENOMIC DNA]</scope>
    <source>
        <strain evidence="3 4">UAMH7299</strain>
    </source>
</reference>
<keyword evidence="2" id="KW-0812">Transmembrane</keyword>
<evidence type="ECO:0000313" key="3">
    <source>
        <dbReference type="EMBL" id="PGH26754.1"/>
    </source>
</evidence>
<dbReference type="OrthoDB" id="331948at2759"/>
<evidence type="ECO:0000256" key="1">
    <source>
        <dbReference type="SAM" id="MobiDB-lite"/>
    </source>
</evidence>
<sequence>MRSFQISQLAVPAVTALIVFLAYSSQYLFLHIEPHPLSKEETVKFNILLACLWVCFFRSWAVDAGRIPSDWQPSIDAEELATIQSKEGLQNVTSRQRWCRRCEAYKPPRTHHCKADSEDVFPIVSMIYLEYFLYIRAVIVWQSRHMPSYLGPSLLQLSHLFLLVVLNSTVLFVLVVLLVSNLWSLMGNVTTVETWEIERHEALVRRACVFGGYLDGPDGIKIRIQKQEFPYDIGIWANIKAGMGGSANLLSWFWPFAASPQPGTGLEFEVNGFEDPELSWPPPDPDRMIRQPPQSGNENGFTYGRRSQAEEIESFKCRQQEDALRRRPDALVHRRRPFHERYVQNIEIGDLTDYSGSERGGGSDSGEEGWRTAEGERLRDFGIDEEAEFYDEDNIPLAELLRMRKDRVNT</sequence>
<keyword evidence="4" id="KW-1185">Reference proteome</keyword>
<proteinExistence type="predicted"/>
<feature type="transmembrane region" description="Helical" evidence="2">
    <location>
        <begin position="120"/>
        <end position="139"/>
    </location>
</feature>
<comment type="caution">
    <text evidence="3">The sequence shown here is derived from an EMBL/GenBank/DDBJ whole genome shotgun (WGS) entry which is preliminary data.</text>
</comment>
<name>A0A2B7YRV5_POLH7</name>
<keyword evidence="2" id="KW-1133">Transmembrane helix</keyword>
<dbReference type="InterPro" id="IPR039859">
    <property type="entry name" value="PFA4/ZDH16/20/ERF2-like"/>
</dbReference>
<dbReference type="PANTHER" id="PTHR12246">
    <property type="entry name" value="PALMITOYLTRANSFERASE ZDHHC16"/>
    <property type="match status" value="1"/>
</dbReference>
<dbReference type="EMBL" id="PDNA01000013">
    <property type="protein sequence ID" value="PGH26754.1"/>
    <property type="molecule type" value="Genomic_DNA"/>
</dbReference>
<protein>
    <recommendedName>
        <fullName evidence="5">Protein S-acyltransferase</fullName>
    </recommendedName>
</protein>
<accession>A0A2B7YRV5</accession>